<dbReference type="GO" id="GO:0006749">
    <property type="term" value="P:glutathione metabolic process"/>
    <property type="evidence" value="ECO:0007669"/>
    <property type="project" value="TreeGrafter"/>
</dbReference>
<comment type="catalytic activity">
    <reaction evidence="4">
        <text>RX + glutathione = an S-substituted glutathione + a halide anion + H(+)</text>
        <dbReference type="Rhea" id="RHEA:16437"/>
        <dbReference type="ChEBI" id="CHEBI:15378"/>
        <dbReference type="ChEBI" id="CHEBI:16042"/>
        <dbReference type="ChEBI" id="CHEBI:17792"/>
        <dbReference type="ChEBI" id="CHEBI:57925"/>
        <dbReference type="ChEBI" id="CHEBI:90779"/>
        <dbReference type="EC" id="2.5.1.18"/>
    </reaction>
</comment>
<dbReference type="SFLD" id="SFLDG00363">
    <property type="entry name" value="AMPS_(cytGST):_Alpha-__Mu-__Pi"/>
    <property type="match status" value="1"/>
</dbReference>
<protein>
    <recommendedName>
        <fullName evidence="1">glutathione transferase</fullName>
        <ecNumber evidence="1">2.5.1.18</ecNumber>
    </recommendedName>
</protein>
<dbReference type="InParanoid" id="T1I4M5"/>
<dbReference type="STRING" id="13249.T1I4M5"/>
<dbReference type="VEuPathDB" id="VectorBase:RPRC011244"/>
<dbReference type="EC" id="2.5.1.18" evidence="1"/>
<dbReference type="Proteomes" id="UP000015103">
    <property type="component" value="Unassembled WGS sequence"/>
</dbReference>
<dbReference type="HOGENOM" id="CLU_039475_1_0_1"/>
<evidence type="ECO:0000256" key="4">
    <source>
        <dbReference type="ARBA" id="ARBA00047960"/>
    </source>
</evidence>
<reference evidence="5" key="1">
    <citation type="submission" date="2015-05" db="UniProtKB">
        <authorList>
            <consortium name="EnsemblMetazoa"/>
        </authorList>
    </citation>
    <scope>IDENTIFICATION</scope>
</reference>
<dbReference type="PANTHER" id="PTHR11571">
    <property type="entry name" value="GLUTATHIONE S-TRANSFERASE"/>
    <property type="match status" value="1"/>
</dbReference>
<dbReference type="eggNOG" id="KOG1695">
    <property type="taxonomic scope" value="Eukaryota"/>
</dbReference>
<comment type="similarity">
    <text evidence="3">Belongs to the GST superfamily. Sigma family.</text>
</comment>
<dbReference type="CDD" id="cd03192">
    <property type="entry name" value="GST_C_Sigma_like"/>
    <property type="match status" value="1"/>
</dbReference>
<dbReference type="CDD" id="cd03039">
    <property type="entry name" value="GST_N_Sigma_like"/>
    <property type="match status" value="1"/>
</dbReference>
<dbReference type="Gene3D" id="1.20.1050.10">
    <property type="match status" value="1"/>
</dbReference>
<dbReference type="SUPFAM" id="SSF52833">
    <property type="entry name" value="Thioredoxin-like"/>
    <property type="match status" value="1"/>
</dbReference>
<dbReference type="SUPFAM" id="SSF47616">
    <property type="entry name" value="GST C-terminal domain-like"/>
    <property type="match status" value="1"/>
</dbReference>
<dbReference type="InterPro" id="IPR040079">
    <property type="entry name" value="Glutathione_S-Trfase"/>
</dbReference>
<evidence type="ECO:0000256" key="3">
    <source>
        <dbReference type="ARBA" id="ARBA00038317"/>
    </source>
</evidence>
<dbReference type="AlphaFoldDB" id="T1I4M5"/>
<dbReference type="PROSITE" id="PS50404">
    <property type="entry name" value="GST_NTER"/>
    <property type="match status" value="1"/>
</dbReference>
<dbReference type="PROSITE" id="PS50405">
    <property type="entry name" value="GST_CTER"/>
    <property type="match status" value="1"/>
</dbReference>
<dbReference type="InterPro" id="IPR004045">
    <property type="entry name" value="Glutathione_S-Trfase_N"/>
</dbReference>
<dbReference type="OMA" id="CANEPEY"/>
<evidence type="ECO:0000256" key="1">
    <source>
        <dbReference type="ARBA" id="ARBA00012452"/>
    </source>
</evidence>
<dbReference type="InterPro" id="IPR036282">
    <property type="entry name" value="Glutathione-S-Trfase_C_sf"/>
</dbReference>
<dbReference type="InterPro" id="IPR036249">
    <property type="entry name" value="Thioredoxin-like_sf"/>
</dbReference>
<dbReference type="Pfam" id="PF02798">
    <property type="entry name" value="GST_N"/>
    <property type="match status" value="1"/>
</dbReference>
<dbReference type="GO" id="GO:0004364">
    <property type="term" value="F:glutathione transferase activity"/>
    <property type="evidence" value="ECO:0007669"/>
    <property type="project" value="UniProtKB-EC"/>
</dbReference>
<accession>T1I4M5</accession>
<dbReference type="SFLD" id="SFLDG01205">
    <property type="entry name" value="AMPS.1"/>
    <property type="match status" value="1"/>
</dbReference>
<dbReference type="InterPro" id="IPR004046">
    <property type="entry name" value="GST_C"/>
</dbReference>
<dbReference type="FunFam" id="3.40.30.10:FF:000035">
    <property type="entry name" value="hematopoietic prostaglandin D synthase"/>
    <property type="match status" value="1"/>
</dbReference>
<evidence type="ECO:0000313" key="6">
    <source>
        <dbReference type="Proteomes" id="UP000015103"/>
    </source>
</evidence>
<dbReference type="SFLD" id="SFLDS00019">
    <property type="entry name" value="Glutathione_Transferase_(cytos"/>
    <property type="match status" value="1"/>
</dbReference>
<keyword evidence="6" id="KW-1185">Reference proteome</keyword>
<sequence>MSTYKLTYFNAKGIAESIRMLLSYSGKEFKDIRIEHNDWLKCKSKTPFGQLPILEIDNKVLYQSTAICRYLGEESHLAGKNNWENLQINMMAECFLDFKKHIIDLFFEENKEAKEKKSLEVKNQIIPFYLGRFDRIIQENNGFFALGKLSWFDFYFVGYSETLETIVQEKVCEQFPHISQLRKNIFDIPKVQRWLKKRPSTLY</sequence>
<dbReference type="GO" id="GO:0004602">
    <property type="term" value="F:glutathione peroxidase activity"/>
    <property type="evidence" value="ECO:0007669"/>
    <property type="project" value="UniProtKB-ARBA"/>
</dbReference>
<keyword evidence="2" id="KW-0808">Transferase</keyword>
<dbReference type="FunFam" id="1.20.1050.10:FF:000030">
    <property type="entry name" value="Glutathione S-transferase S1"/>
    <property type="match status" value="1"/>
</dbReference>
<dbReference type="PANTHER" id="PTHR11571:SF224">
    <property type="entry name" value="HEMATOPOIETIC PROSTAGLANDIN D SYNTHASE"/>
    <property type="match status" value="1"/>
</dbReference>
<evidence type="ECO:0000313" key="5">
    <source>
        <dbReference type="EnsemblMetazoa" id="RPRC011244-PA"/>
    </source>
</evidence>
<dbReference type="InterPro" id="IPR050213">
    <property type="entry name" value="GST_superfamily"/>
</dbReference>
<dbReference type="InterPro" id="IPR010987">
    <property type="entry name" value="Glutathione-S-Trfase_C-like"/>
</dbReference>
<dbReference type="EnsemblMetazoa" id="RPRC011244-RA">
    <property type="protein sequence ID" value="RPRC011244-PA"/>
    <property type="gene ID" value="RPRC011244"/>
</dbReference>
<name>T1I4M5_RHOPR</name>
<dbReference type="EMBL" id="ACPB03017461">
    <property type="status" value="NOT_ANNOTATED_CDS"/>
    <property type="molecule type" value="Genomic_DNA"/>
</dbReference>
<evidence type="ECO:0000256" key="2">
    <source>
        <dbReference type="ARBA" id="ARBA00022679"/>
    </source>
</evidence>
<organism evidence="5 6">
    <name type="scientific">Rhodnius prolixus</name>
    <name type="common">Triatomid bug</name>
    <dbReference type="NCBI Taxonomy" id="13249"/>
    <lineage>
        <taxon>Eukaryota</taxon>
        <taxon>Metazoa</taxon>
        <taxon>Ecdysozoa</taxon>
        <taxon>Arthropoda</taxon>
        <taxon>Hexapoda</taxon>
        <taxon>Insecta</taxon>
        <taxon>Pterygota</taxon>
        <taxon>Neoptera</taxon>
        <taxon>Paraneoptera</taxon>
        <taxon>Hemiptera</taxon>
        <taxon>Heteroptera</taxon>
        <taxon>Panheteroptera</taxon>
        <taxon>Cimicomorpha</taxon>
        <taxon>Reduviidae</taxon>
        <taxon>Triatominae</taxon>
        <taxon>Rhodnius</taxon>
    </lineage>
</organism>
<proteinExistence type="inferred from homology"/>
<dbReference type="Pfam" id="PF14497">
    <property type="entry name" value="GST_C_3"/>
    <property type="match status" value="1"/>
</dbReference>
<dbReference type="Gene3D" id="3.40.30.10">
    <property type="entry name" value="Glutaredoxin"/>
    <property type="match status" value="1"/>
</dbReference>